<dbReference type="InterPro" id="IPR051022">
    <property type="entry name" value="Notch_Cell-Fate_Det"/>
</dbReference>
<dbReference type="InParanoid" id="A0A3B1INB4"/>
<comment type="caution">
    <text evidence="6">Lacks conserved residue(s) required for the propagation of feature annotation.</text>
</comment>
<dbReference type="GO" id="GO:0005509">
    <property type="term" value="F:calcium ion binding"/>
    <property type="evidence" value="ECO:0007669"/>
    <property type="project" value="InterPro"/>
</dbReference>
<dbReference type="InterPro" id="IPR000152">
    <property type="entry name" value="EGF-type_Asp/Asn_hydroxyl_site"/>
</dbReference>
<dbReference type="InterPro" id="IPR018097">
    <property type="entry name" value="EGF_Ca-bd_CS"/>
</dbReference>
<evidence type="ECO:0000313" key="9">
    <source>
        <dbReference type="Proteomes" id="UP000018467"/>
    </source>
</evidence>
<dbReference type="InterPro" id="IPR013032">
    <property type="entry name" value="EGF-like_CS"/>
</dbReference>
<evidence type="ECO:0000256" key="3">
    <source>
        <dbReference type="ARBA" id="ARBA00022737"/>
    </source>
</evidence>
<dbReference type="Proteomes" id="UP000018467">
    <property type="component" value="Unassembled WGS sequence"/>
</dbReference>
<dbReference type="PANTHER" id="PTHR24049:SF22">
    <property type="entry name" value="DROSOPHILA CRUMBS HOMOLOG"/>
    <property type="match status" value="1"/>
</dbReference>
<evidence type="ECO:0000256" key="5">
    <source>
        <dbReference type="ARBA" id="ARBA00023180"/>
    </source>
</evidence>
<keyword evidence="5" id="KW-0325">Glycoprotein</keyword>
<reference evidence="9" key="1">
    <citation type="submission" date="2013-03" db="EMBL/GenBank/DDBJ databases">
        <authorList>
            <person name="Jeffery W."/>
            <person name="Warren W."/>
            <person name="Wilson R.K."/>
        </authorList>
    </citation>
    <scope>NUCLEOTIDE SEQUENCE</scope>
    <source>
        <strain evidence="9">female</strain>
    </source>
</reference>
<evidence type="ECO:0000259" key="7">
    <source>
        <dbReference type="PROSITE" id="PS50026"/>
    </source>
</evidence>
<dbReference type="GO" id="GO:0005886">
    <property type="term" value="C:plasma membrane"/>
    <property type="evidence" value="ECO:0007669"/>
    <property type="project" value="TreeGrafter"/>
</dbReference>
<dbReference type="PROSITE" id="PS00010">
    <property type="entry name" value="ASX_HYDROXYL"/>
    <property type="match status" value="1"/>
</dbReference>
<dbReference type="GeneTree" id="ENSGT00940000160615"/>
<dbReference type="Pfam" id="PF00008">
    <property type="entry name" value="EGF"/>
    <property type="match status" value="3"/>
</dbReference>
<dbReference type="InterPro" id="IPR000742">
    <property type="entry name" value="EGF"/>
</dbReference>
<keyword evidence="9" id="KW-1185">Reference proteome</keyword>
<feature type="disulfide bond" evidence="6">
    <location>
        <begin position="197"/>
        <end position="206"/>
    </location>
</feature>
<evidence type="ECO:0000256" key="1">
    <source>
        <dbReference type="ARBA" id="ARBA00022536"/>
    </source>
</evidence>
<dbReference type="Ensembl" id="ENSAMXT00000057748.1">
    <property type="protein sequence ID" value="ENSAMXP00000031417.1"/>
    <property type="gene ID" value="ENSAMXG00000032188.1"/>
</dbReference>
<feature type="domain" description="EGF-like" evidence="7">
    <location>
        <begin position="54"/>
        <end position="92"/>
    </location>
</feature>
<feature type="domain" description="EGF-like" evidence="7">
    <location>
        <begin position="94"/>
        <end position="129"/>
    </location>
</feature>
<keyword evidence="4 6" id="KW-1015">Disulfide bond</keyword>
<dbReference type="Bgee" id="ENSAMXG00000032188">
    <property type="expression patterns" value="Expressed in testis and 4 other cell types or tissues"/>
</dbReference>
<dbReference type="SMART" id="SM00181">
    <property type="entry name" value="EGF"/>
    <property type="match status" value="4"/>
</dbReference>
<reference evidence="9" key="2">
    <citation type="journal article" date="2014" name="Nat. Commun.">
        <title>The cavefish genome reveals candidate genes for eye loss.</title>
        <authorList>
            <person name="McGaugh S.E."/>
            <person name="Gross J.B."/>
            <person name="Aken B."/>
            <person name="Blin M."/>
            <person name="Borowsky R."/>
            <person name="Chalopin D."/>
            <person name="Hinaux H."/>
            <person name="Jeffery W.R."/>
            <person name="Keene A."/>
            <person name="Ma L."/>
            <person name="Minx P."/>
            <person name="Murphy D."/>
            <person name="O'Quin K.E."/>
            <person name="Retaux S."/>
            <person name="Rohner N."/>
            <person name="Searle S.M."/>
            <person name="Stahl B.A."/>
            <person name="Tabin C."/>
            <person name="Volff J.N."/>
            <person name="Yoshizawa M."/>
            <person name="Warren W.C."/>
        </authorList>
    </citation>
    <scope>NUCLEOTIDE SEQUENCE [LARGE SCALE GENOMIC DNA]</scope>
    <source>
        <strain evidence="9">female</strain>
    </source>
</reference>
<dbReference type="PROSITE" id="PS01186">
    <property type="entry name" value="EGF_2"/>
    <property type="match status" value="3"/>
</dbReference>
<feature type="disulfide bond" evidence="6">
    <location>
        <begin position="63"/>
        <end position="80"/>
    </location>
</feature>
<keyword evidence="1 6" id="KW-0245">EGF-like domain</keyword>
<evidence type="ECO:0000313" key="8">
    <source>
        <dbReference type="Ensembl" id="ENSAMXP00000031417.1"/>
    </source>
</evidence>
<dbReference type="Pfam" id="PF12661">
    <property type="entry name" value="hEGF"/>
    <property type="match status" value="1"/>
</dbReference>
<proteinExistence type="predicted"/>
<dbReference type="Gene3D" id="2.10.25.10">
    <property type="entry name" value="Laminin"/>
    <property type="match status" value="4"/>
</dbReference>
<keyword evidence="3" id="KW-0677">Repeat</keyword>
<feature type="disulfide bond" evidence="6">
    <location>
        <begin position="82"/>
        <end position="91"/>
    </location>
</feature>
<dbReference type="PROSITE" id="PS01187">
    <property type="entry name" value="EGF_CA"/>
    <property type="match status" value="1"/>
</dbReference>
<dbReference type="GO" id="GO:0007157">
    <property type="term" value="P:heterophilic cell-cell adhesion via plasma membrane cell adhesion molecules"/>
    <property type="evidence" value="ECO:0007669"/>
    <property type="project" value="TreeGrafter"/>
</dbReference>
<feature type="domain" description="EGF-like" evidence="7">
    <location>
        <begin position="209"/>
        <end position="240"/>
    </location>
</feature>
<dbReference type="PRINTS" id="PR00010">
    <property type="entry name" value="EGFBLOOD"/>
</dbReference>
<feature type="disulfide bond" evidence="6">
    <location>
        <begin position="158"/>
        <end position="167"/>
    </location>
</feature>
<dbReference type="AlphaFoldDB" id="A0A3B1INB4"/>
<keyword evidence="2" id="KW-0732">Signal</keyword>
<reference evidence="8" key="4">
    <citation type="submission" date="2025-09" db="UniProtKB">
        <authorList>
            <consortium name="Ensembl"/>
        </authorList>
    </citation>
    <scope>IDENTIFICATION</scope>
</reference>
<reference evidence="8" key="3">
    <citation type="submission" date="2025-08" db="UniProtKB">
        <authorList>
            <consortium name="Ensembl"/>
        </authorList>
    </citation>
    <scope>IDENTIFICATION</scope>
</reference>
<evidence type="ECO:0000256" key="2">
    <source>
        <dbReference type="ARBA" id="ARBA00022729"/>
    </source>
</evidence>
<feature type="domain" description="EGF-like" evidence="7">
    <location>
        <begin position="131"/>
        <end position="168"/>
    </location>
</feature>
<dbReference type="FunFam" id="2.10.25.10:FF:000100">
    <property type="entry name" value="neurogenic locus notch homolog protein 3"/>
    <property type="match status" value="1"/>
</dbReference>
<feature type="disulfide bond" evidence="6">
    <location>
        <begin position="119"/>
        <end position="128"/>
    </location>
</feature>
<dbReference type="STRING" id="7994.ENSAMXP00000031417"/>
<dbReference type="PROSITE" id="PS00022">
    <property type="entry name" value="EGF_1"/>
    <property type="match status" value="4"/>
</dbReference>
<sequence length="240" mass="25984">SLHFLFLFFTSYFPGSDVNVKLNHMESNRILILFLVLCRCECARGWAGPDCGDDEQECASSPCYNGAQCVESDVPGEFSCTCPPFFTGPLCRTSYDPCDLYSDPCLHNSTCSPRFRCSCPPGFFGALCDLDVDECEISPCLHDGVCINQPGNFMCCLCSGGYMGSDCGSDIDECCGSRPCLNGGSCVDLLDKYACICIQGYSGKHCELDLDVCLQKLSNFSLCFNGGTCVDGPGSNFTCR</sequence>
<organism evidence="8 9">
    <name type="scientific">Astyanax mexicanus</name>
    <name type="common">Blind cave fish</name>
    <name type="synonym">Astyanax fasciatus mexicanus</name>
    <dbReference type="NCBI Taxonomy" id="7994"/>
    <lineage>
        <taxon>Eukaryota</taxon>
        <taxon>Metazoa</taxon>
        <taxon>Chordata</taxon>
        <taxon>Craniata</taxon>
        <taxon>Vertebrata</taxon>
        <taxon>Euteleostomi</taxon>
        <taxon>Actinopterygii</taxon>
        <taxon>Neopterygii</taxon>
        <taxon>Teleostei</taxon>
        <taxon>Ostariophysi</taxon>
        <taxon>Characiformes</taxon>
        <taxon>Characoidei</taxon>
        <taxon>Acestrorhamphidae</taxon>
        <taxon>Acestrorhamphinae</taxon>
        <taxon>Astyanax</taxon>
    </lineage>
</organism>
<dbReference type="FunFam" id="2.10.25.10:FF:000472">
    <property type="entry name" value="Uncharacterized protein, isoform A"/>
    <property type="match status" value="1"/>
</dbReference>
<dbReference type="GO" id="GO:0045597">
    <property type="term" value="P:positive regulation of cell differentiation"/>
    <property type="evidence" value="ECO:0007669"/>
    <property type="project" value="UniProtKB-ARBA"/>
</dbReference>
<dbReference type="InterPro" id="IPR001881">
    <property type="entry name" value="EGF-like_Ca-bd_dom"/>
</dbReference>
<dbReference type="GO" id="GO:0060218">
    <property type="term" value="P:hematopoietic stem cell differentiation"/>
    <property type="evidence" value="ECO:0007669"/>
    <property type="project" value="UniProtKB-ARBA"/>
</dbReference>
<dbReference type="PROSITE" id="PS50026">
    <property type="entry name" value="EGF_3"/>
    <property type="match status" value="5"/>
</dbReference>
<dbReference type="GO" id="GO:0032991">
    <property type="term" value="C:protein-containing complex"/>
    <property type="evidence" value="ECO:0007669"/>
    <property type="project" value="TreeGrafter"/>
</dbReference>
<protein>
    <recommendedName>
        <fullName evidence="7">EGF-like domain-containing protein</fullName>
    </recommendedName>
</protein>
<name>A0A3B1INB4_ASTMX</name>
<dbReference type="CDD" id="cd00054">
    <property type="entry name" value="EGF_CA"/>
    <property type="match status" value="3"/>
</dbReference>
<dbReference type="PANTHER" id="PTHR24049">
    <property type="entry name" value="CRUMBS FAMILY MEMBER"/>
    <property type="match status" value="1"/>
</dbReference>
<evidence type="ECO:0000256" key="4">
    <source>
        <dbReference type="ARBA" id="ARBA00023157"/>
    </source>
</evidence>
<evidence type="ECO:0000256" key="6">
    <source>
        <dbReference type="PROSITE-ProRule" id="PRU00076"/>
    </source>
</evidence>
<dbReference type="SMART" id="SM00179">
    <property type="entry name" value="EGF_CA"/>
    <property type="match status" value="4"/>
</dbReference>
<dbReference type="GO" id="GO:1901222">
    <property type="term" value="P:regulation of non-canonical NF-kappaB signal transduction"/>
    <property type="evidence" value="ECO:0007669"/>
    <property type="project" value="UniProtKB-ARBA"/>
</dbReference>
<accession>A0A3B1INB4</accession>
<feature type="domain" description="EGF-like" evidence="7">
    <location>
        <begin position="170"/>
        <end position="207"/>
    </location>
</feature>
<dbReference type="SUPFAM" id="SSF57196">
    <property type="entry name" value="EGF/Laminin"/>
    <property type="match status" value="4"/>
</dbReference>
<dbReference type="GO" id="GO:0045197">
    <property type="term" value="P:establishment or maintenance of epithelial cell apical/basal polarity"/>
    <property type="evidence" value="ECO:0007669"/>
    <property type="project" value="TreeGrafter"/>
</dbReference>